<evidence type="ECO:0008006" key="5">
    <source>
        <dbReference type="Google" id="ProtNLM"/>
    </source>
</evidence>
<feature type="region of interest" description="Disordered" evidence="1">
    <location>
        <begin position="24"/>
        <end position="101"/>
    </location>
</feature>
<dbReference type="EMBL" id="BAAAUG010000219">
    <property type="protein sequence ID" value="GAA3151182.1"/>
    <property type="molecule type" value="Genomic_DNA"/>
</dbReference>
<protein>
    <recommendedName>
        <fullName evidence="5">Secreted protein</fullName>
    </recommendedName>
</protein>
<gene>
    <name evidence="3" type="ORF">GCM10010449_81880</name>
</gene>
<reference evidence="4" key="1">
    <citation type="journal article" date="2019" name="Int. J. Syst. Evol. Microbiol.">
        <title>The Global Catalogue of Microorganisms (GCM) 10K type strain sequencing project: providing services to taxonomists for standard genome sequencing and annotation.</title>
        <authorList>
            <consortium name="The Broad Institute Genomics Platform"/>
            <consortium name="The Broad Institute Genome Sequencing Center for Infectious Disease"/>
            <person name="Wu L."/>
            <person name="Ma J."/>
        </authorList>
    </citation>
    <scope>NUCLEOTIDE SEQUENCE [LARGE SCALE GENOMIC DNA]</scope>
    <source>
        <strain evidence="4">JCM 9092</strain>
    </source>
</reference>
<evidence type="ECO:0000256" key="1">
    <source>
        <dbReference type="SAM" id="MobiDB-lite"/>
    </source>
</evidence>
<feature type="compositionally biased region" description="Acidic residues" evidence="1">
    <location>
        <begin position="61"/>
        <end position="71"/>
    </location>
</feature>
<proteinExistence type="predicted"/>
<feature type="signal peptide" evidence="2">
    <location>
        <begin position="1"/>
        <end position="26"/>
    </location>
</feature>
<organism evidence="3 4">
    <name type="scientific">Streptomyces rectiviolaceus</name>
    <dbReference type="NCBI Taxonomy" id="332591"/>
    <lineage>
        <taxon>Bacteria</taxon>
        <taxon>Bacillati</taxon>
        <taxon>Actinomycetota</taxon>
        <taxon>Actinomycetes</taxon>
        <taxon>Kitasatosporales</taxon>
        <taxon>Streptomycetaceae</taxon>
        <taxon>Streptomyces</taxon>
    </lineage>
</organism>
<keyword evidence="2" id="KW-0732">Signal</keyword>
<keyword evidence="4" id="KW-1185">Reference proteome</keyword>
<feature type="chain" id="PRO_5045195769" description="Secreted protein" evidence="2">
    <location>
        <begin position="27"/>
        <end position="101"/>
    </location>
</feature>
<evidence type="ECO:0000313" key="4">
    <source>
        <dbReference type="Proteomes" id="UP001501637"/>
    </source>
</evidence>
<accession>A0ABP6NKC3</accession>
<evidence type="ECO:0000256" key="2">
    <source>
        <dbReference type="SAM" id="SignalP"/>
    </source>
</evidence>
<name>A0ABP6NKC3_9ACTN</name>
<dbReference type="Proteomes" id="UP001501637">
    <property type="component" value="Unassembled WGS sequence"/>
</dbReference>
<sequence>MKSLRTRAVTVATGLMIMGGPVPAFASGNPIDPPAVADGAAVEPGTVTGKPASGDGAISGVEDDTALEEDLPIPGESDGPDLGDARTPRSKICPPPATRST</sequence>
<evidence type="ECO:0000313" key="3">
    <source>
        <dbReference type="EMBL" id="GAA3151182.1"/>
    </source>
</evidence>
<comment type="caution">
    <text evidence="3">The sequence shown here is derived from an EMBL/GenBank/DDBJ whole genome shotgun (WGS) entry which is preliminary data.</text>
</comment>